<dbReference type="Proteomes" id="UP000422221">
    <property type="component" value="Unassembled WGS sequence"/>
</dbReference>
<evidence type="ECO:0000313" key="2">
    <source>
        <dbReference type="Proteomes" id="UP000422221"/>
    </source>
</evidence>
<organism evidence="1 2">
    <name type="scientific">Bacteroides salyersiae</name>
    <dbReference type="NCBI Taxonomy" id="291644"/>
    <lineage>
        <taxon>Bacteria</taxon>
        <taxon>Pseudomonadati</taxon>
        <taxon>Bacteroidota</taxon>
        <taxon>Bacteroidia</taxon>
        <taxon>Bacteroidales</taxon>
        <taxon>Bacteroidaceae</taxon>
        <taxon>Bacteroides</taxon>
    </lineage>
</organism>
<reference evidence="1 2" key="1">
    <citation type="journal article" date="2019" name="Nat. Med.">
        <title>A library of human gut bacterial isolates paired with longitudinal multiomics data enables mechanistic microbiome research.</title>
        <authorList>
            <person name="Poyet M."/>
            <person name="Groussin M."/>
            <person name="Gibbons S.M."/>
            <person name="Avila-Pacheco J."/>
            <person name="Jiang X."/>
            <person name="Kearney S.M."/>
            <person name="Perrotta A.R."/>
            <person name="Berdy B."/>
            <person name="Zhao S."/>
            <person name="Lieberman T.D."/>
            <person name="Swanson P.K."/>
            <person name="Smith M."/>
            <person name="Roesemann S."/>
            <person name="Alexander J.E."/>
            <person name="Rich S.A."/>
            <person name="Livny J."/>
            <person name="Vlamakis H."/>
            <person name="Clish C."/>
            <person name="Bullock K."/>
            <person name="Deik A."/>
            <person name="Scott J."/>
            <person name="Pierce K.A."/>
            <person name="Xavier R.J."/>
            <person name="Alm E.J."/>
        </authorList>
    </citation>
    <scope>NUCLEOTIDE SEQUENCE [LARGE SCALE GENOMIC DNA]</scope>
    <source>
        <strain evidence="1 2">BIOML-A10</strain>
    </source>
</reference>
<proteinExistence type="predicted"/>
<dbReference type="EMBL" id="VWMK01000018">
    <property type="protein sequence ID" value="KAA3760983.1"/>
    <property type="molecule type" value="Genomic_DNA"/>
</dbReference>
<name>A0A7J4XFM0_9BACE</name>
<comment type="caution">
    <text evidence="1">The sequence shown here is derived from an EMBL/GenBank/DDBJ whole genome shotgun (WGS) entry which is preliminary data.</text>
</comment>
<dbReference type="Pfam" id="PF16119">
    <property type="entry name" value="DUF4835"/>
    <property type="match status" value="1"/>
</dbReference>
<dbReference type="InterPro" id="IPR032274">
    <property type="entry name" value="DUF4835"/>
</dbReference>
<protein>
    <submittedName>
        <fullName evidence="1">DUF4835 family protein</fullName>
    </submittedName>
</protein>
<sequence>MKTSRMRDKWSGVLWRMLGVFATVSFPLWLSAQELDCKVAVNHSQVQGTNVQVFKTFETALTEFINERHWTQAQYEVNERIRCSMNFTVKSYDEAEGRWGCELIVQSTRPVYQSGYQSPVFMFKDNNVEFNYREFDPLELRDNQIDNNLTAIIAYYVYLMIGLDMDTMAPEGGTEILHAAESVVTAAQTLNEKGWKAFDDSRNRYAVINDYLDPGMSPLRQMMYDYHRKGLDEMATNATRGRAAITASIAGLKQARDNKPMSSLPVIFTEIKKDELINIYGGKSPAAQNERETVYQIVSNINPSQNTSWDQIKSKQ</sequence>
<evidence type="ECO:0000313" key="1">
    <source>
        <dbReference type="EMBL" id="KAA3760983.1"/>
    </source>
</evidence>
<accession>A0A7J4XFM0</accession>
<dbReference type="AlphaFoldDB" id="A0A7J4XFM0"/>
<gene>
    <name evidence="1" type="ORF">F3F73_17100</name>
</gene>
<dbReference type="RefSeq" id="WP_130059856.1">
    <property type="nucleotide sequence ID" value="NZ_JADNPJ010000032.1"/>
</dbReference>